<evidence type="ECO:0000256" key="1">
    <source>
        <dbReference type="SAM" id="MobiDB-lite"/>
    </source>
</evidence>
<protein>
    <submittedName>
        <fullName evidence="3">Transcriptional regulator</fullName>
    </submittedName>
</protein>
<dbReference type="SUPFAM" id="SSF47413">
    <property type="entry name" value="lambda repressor-like DNA-binding domains"/>
    <property type="match status" value="1"/>
</dbReference>
<dbReference type="PANTHER" id="PTHR35010:SF4">
    <property type="entry name" value="BLL5781 PROTEIN"/>
    <property type="match status" value="1"/>
</dbReference>
<dbReference type="Pfam" id="PF17765">
    <property type="entry name" value="MLTR_LBD"/>
    <property type="match status" value="1"/>
</dbReference>
<accession>A0ABQ6CRX9</accession>
<dbReference type="InterPro" id="IPR001387">
    <property type="entry name" value="Cro/C1-type_HTH"/>
</dbReference>
<dbReference type="PROSITE" id="PS50943">
    <property type="entry name" value="HTH_CROC1"/>
    <property type="match status" value="1"/>
</dbReference>
<keyword evidence="4" id="KW-1185">Reference proteome</keyword>
<reference evidence="4" key="1">
    <citation type="journal article" date="2019" name="Int. J. Syst. Evol. Microbiol.">
        <title>The Global Catalogue of Microorganisms (GCM) 10K type strain sequencing project: providing services to taxonomists for standard genome sequencing and annotation.</title>
        <authorList>
            <consortium name="The Broad Institute Genomics Platform"/>
            <consortium name="The Broad Institute Genome Sequencing Center for Infectious Disease"/>
            <person name="Wu L."/>
            <person name="Ma J."/>
        </authorList>
    </citation>
    <scope>NUCLEOTIDE SEQUENCE [LARGE SCALE GENOMIC DNA]</scope>
    <source>
        <strain evidence="4">NBRC 101365</strain>
    </source>
</reference>
<dbReference type="Gene3D" id="3.30.450.180">
    <property type="match status" value="1"/>
</dbReference>
<dbReference type="InterPro" id="IPR010982">
    <property type="entry name" value="Lambda_DNA-bd_dom_sf"/>
</dbReference>
<evidence type="ECO:0000313" key="4">
    <source>
        <dbReference type="Proteomes" id="UP001156882"/>
    </source>
</evidence>
<gene>
    <name evidence="3" type="ORF">GCM10007874_55560</name>
</gene>
<feature type="domain" description="HTH cro/C1-type" evidence="2">
    <location>
        <begin position="29"/>
        <end position="83"/>
    </location>
</feature>
<dbReference type="CDD" id="cd00093">
    <property type="entry name" value="HTH_XRE"/>
    <property type="match status" value="1"/>
</dbReference>
<name>A0ABQ6CRX9_9HYPH</name>
<dbReference type="InterPro" id="IPR041413">
    <property type="entry name" value="MLTR_LBD"/>
</dbReference>
<feature type="region of interest" description="Disordered" evidence="1">
    <location>
        <begin position="1"/>
        <end position="22"/>
    </location>
</feature>
<dbReference type="PANTHER" id="PTHR35010">
    <property type="entry name" value="BLL4672 PROTEIN-RELATED"/>
    <property type="match status" value="1"/>
</dbReference>
<proteinExistence type="predicted"/>
<organism evidence="3 4">
    <name type="scientific">Labrys miyagiensis</name>
    <dbReference type="NCBI Taxonomy" id="346912"/>
    <lineage>
        <taxon>Bacteria</taxon>
        <taxon>Pseudomonadati</taxon>
        <taxon>Pseudomonadota</taxon>
        <taxon>Alphaproteobacteria</taxon>
        <taxon>Hyphomicrobiales</taxon>
        <taxon>Xanthobacteraceae</taxon>
        <taxon>Labrys</taxon>
    </lineage>
</organism>
<dbReference type="EMBL" id="BSPC01000063">
    <property type="protein sequence ID" value="GLS22538.1"/>
    <property type="molecule type" value="Genomic_DNA"/>
</dbReference>
<comment type="caution">
    <text evidence="3">The sequence shown here is derived from an EMBL/GenBank/DDBJ whole genome shotgun (WGS) entry which is preliminary data.</text>
</comment>
<dbReference type="Proteomes" id="UP001156882">
    <property type="component" value="Unassembled WGS sequence"/>
</dbReference>
<sequence>MSARANSAPARRLAGLPPGRPARGIGEHLRAWRQHRRLSQLDFALEAEISQRHLSFMESGRSQPSRDMVLHLAERLEVPLRERNNLLLAAGYAPIYKERPLEDPALEPARQAIDLVLKGHEPFPAVAVDRRWTLVAANQAITPLLAGVTDENLLKPPVNVLRLALHPNGLAPHTVNLPEWREHLLERLRHQIAVTGDSTLSELLGELQAYPVPAAKRGAKATDYGGIVVPFQLRTEAGLLTLFSTVTVFGTPVDITLSELALESFFPANAETAEILRRLAG</sequence>
<evidence type="ECO:0000259" key="2">
    <source>
        <dbReference type="PROSITE" id="PS50943"/>
    </source>
</evidence>
<dbReference type="Pfam" id="PF01381">
    <property type="entry name" value="HTH_3"/>
    <property type="match status" value="1"/>
</dbReference>
<dbReference type="Gene3D" id="1.10.260.40">
    <property type="entry name" value="lambda repressor-like DNA-binding domains"/>
    <property type="match status" value="1"/>
</dbReference>
<dbReference type="SMART" id="SM00530">
    <property type="entry name" value="HTH_XRE"/>
    <property type="match status" value="1"/>
</dbReference>
<dbReference type="RefSeq" id="WP_284315493.1">
    <property type="nucleotide sequence ID" value="NZ_BSPC01000063.1"/>
</dbReference>
<evidence type="ECO:0000313" key="3">
    <source>
        <dbReference type="EMBL" id="GLS22538.1"/>
    </source>
</evidence>